<keyword evidence="8" id="KW-0411">Iron-sulfur</keyword>
<dbReference type="AlphaFoldDB" id="A0A2N8HAE0"/>
<dbReference type="Proteomes" id="UP000236000">
    <property type="component" value="Unassembled WGS sequence"/>
</dbReference>
<dbReference type="EMBL" id="PJKA01000013">
    <property type="protein sequence ID" value="PNC16828.1"/>
    <property type="molecule type" value="Genomic_DNA"/>
</dbReference>
<comment type="caution">
    <text evidence="10">The sequence shown here is derived from an EMBL/GenBank/DDBJ whole genome shotgun (WGS) entry which is preliminary data.</text>
</comment>
<dbReference type="InterPro" id="IPR017896">
    <property type="entry name" value="4Fe4S_Fe-S-bd"/>
</dbReference>
<evidence type="ECO:0000256" key="7">
    <source>
        <dbReference type="ARBA" id="ARBA00023004"/>
    </source>
</evidence>
<dbReference type="PROSITE" id="PS51379">
    <property type="entry name" value="4FE4S_FER_2"/>
    <property type="match status" value="2"/>
</dbReference>
<name>A0A2N8HAE0_9BACT</name>
<evidence type="ECO:0000256" key="5">
    <source>
        <dbReference type="ARBA" id="ARBA00022723"/>
    </source>
</evidence>
<dbReference type="PANTHER" id="PTHR43673:SF2">
    <property type="entry name" value="NITROREDUCTASE"/>
    <property type="match status" value="1"/>
</dbReference>
<evidence type="ECO:0000259" key="9">
    <source>
        <dbReference type="PROSITE" id="PS51379"/>
    </source>
</evidence>
<dbReference type="Pfam" id="PF00881">
    <property type="entry name" value="Nitroreductase"/>
    <property type="match status" value="1"/>
</dbReference>
<gene>
    <name evidence="10" type="ORF">CXU22_09200</name>
</gene>
<dbReference type="Gene3D" id="3.40.109.10">
    <property type="entry name" value="NADH Oxidase"/>
    <property type="match status" value="1"/>
</dbReference>
<keyword evidence="5" id="KW-0479">Metal-binding</keyword>
<dbReference type="InterPro" id="IPR000415">
    <property type="entry name" value="Nitroreductase-like"/>
</dbReference>
<keyword evidence="7" id="KW-0408">Iron</keyword>
<sequence length="294" mass="32336">MLAGIPVHTNMKLTIDQDKCIHCHLCEKACFLTRFCGFDSLEGAAEQYCIDCGHCVAVCPRQAITHSGVKSTEPVGPVPGEAEVLNLLMKTRSVRHFKPDPVSRETWNALRRAAEYSQSGLNAQSIGLTAVEDPDTLSSVRKALLRMYDKLERMAGSPVTRFLGRLFMAPQDYEAVLSESSTQPLRRRAAERGEDPVLYGAPALLLLTGPASQTAREDATVLSQNVMLALTARGLGSCYMGGLVLGCRVFKYKPLLRALDLPKGQAVHQALVLGTPTVQLKRMPERKQREIRFL</sequence>
<evidence type="ECO:0000256" key="8">
    <source>
        <dbReference type="ARBA" id="ARBA00023014"/>
    </source>
</evidence>
<dbReference type="InterPro" id="IPR029479">
    <property type="entry name" value="Nitroreductase"/>
</dbReference>
<evidence type="ECO:0000256" key="4">
    <source>
        <dbReference type="ARBA" id="ARBA00022643"/>
    </source>
</evidence>
<feature type="domain" description="4Fe-4S ferredoxin-type" evidence="9">
    <location>
        <begin position="11"/>
        <end position="30"/>
    </location>
</feature>
<comment type="similarity">
    <text evidence="2">Belongs to the nitroreductase family.</text>
</comment>
<evidence type="ECO:0000313" key="11">
    <source>
        <dbReference type="Proteomes" id="UP000236000"/>
    </source>
</evidence>
<protein>
    <recommendedName>
        <fullName evidence="9">4Fe-4S ferredoxin-type domain-containing protein</fullName>
    </recommendedName>
</protein>
<accession>A0A2N8HAE0</accession>
<evidence type="ECO:0000256" key="2">
    <source>
        <dbReference type="ARBA" id="ARBA00007118"/>
    </source>
</evidence>
<proteinExistence type="inferred from homology"/>
<dbReference type="GO" id="GO:0016491">
    <property type="term" value="F:oxidoreductase activity"/>
    <property type="evidence" value="ECO:0007669"/>
    <property type="project" value="UniProtKB-KW"/>
</dbReference>
<dbReference type="SUPFAM" id="SSF54862">
    <property type="entry name" value="4Fe-4S ferredoxins"/>
    <property type="match status" value="1"/>
</dbReference>
<evidence type="ECO:0000256" key="1">
    <source>
        <dbReference type="ARBA" id="ARBA00001917"/>
    </source>
</evidence>
<dbReference type="InterPro" id="IPR017900">
    <property type="entry name" value="4Fe4S_Fe_S_CS"/>
</dbReference>
<dbReference type="OrthoDB" id="1683619at2"/>
<dbReference type="SUPFAM" id="SSF55469">
    <property type="entry name" value="FMN-dependent nitroreductase-like"/>
    <property type="match status" value="1"/>
</dbReference>
<dbReference type="Pfam" id="PF00037">
    <property type="entry name" value="Fer4"/>
    <property type="match status" value="2"/>
</dbReference>
<evidence type="ECO:0000256" key="6">
    <source>
        <dbReference type="ARBA" id="ARBA00023002"/>
    </source>
</evidence>
<keyword evidence="6" id="KW-0560">Oxidoreductase</keyword>
<keyword evidence="4" id="KW-0288">FMN</keyword>
<organism evidence="10 11">
    <name type="scientific">Akkermansia muciniphila</name>
    <dbReference type="NCBI Taxonomy" id="239935"/>
    <lineage>
        <taxon>Bacteria</taxon>
        <taxon>Pseudomonadati</taxon>
        <taxon>Verrucomicrobiota</taxon>
        <taxon>Verrucomicrobiia</taxon>
        <taxon>Verrucomicrobiales</taxon>
        <taxon>Akkermansiaceae</taxon>
        <taxon>Akkermansia</taxon>
    </lineage>
</organism>
<keyword evidence="3" id="KW-0285">Flavoprotein</keyword>
<dbReference type="GO" id="GO:0046872">
    <property type="term" value="F:metal ion binding"/>
    <property type="evidence" value="ECO:0007669"/>
    <property type="project" value="UniProtKB-KW"/>
</dbReference>
<feature type="domain" description="4Fe-4S ferredoxin-type" evidence="9">
    <location>
        <begin position="39"/>
        <end position="69"/>
    </location>
</feature>
<dbReference type="GO" id="GO:0051536">
    <property type="term" value="F:iron-sulfur cluster binding"/>
    <property type="evidence" value="ECO:0007669"/>
    <property type="project" value="UniProtKB-KW"/>
</dbReference>
<comment type="cofactor">
    <cofactor evidence="1">
        <name>FMN</name>
        <dbReference type="ChEBI" id="CHEBI:58210"/>
    </cofactor>
</comment>
<dbReference type="PANTHER" id="PTHR43673">
    <property type="entry name" value="NAD(P)H NITROREDUCTASE YDGI-RELATED"/>
    <property type="match status" value="1"/>
</dbReference>
<dbReference type="Gene3D" id="3.30.70.20">
    <property type="match status" value="1"/>
</dbReference>
<evidence type="ECO:0000313" key="10">
    <source>
        <dbReference type="EMBL" id="PNC16828.1"/>
    </source>
</evidence>
<evidence type="ECO:0000256" key="3">
    <source>
        <dbReference type="ARBA" id="ARBA00022630"/>
    </source>
</evidence>
<reference evidence="10 11" key="1">
    <citation type="journal article" date="2017" name="BMC Genomics">
        <title>Genome sequencing of 39 Akkermansia muciniphila isolates reveals its population structure, genomic and functional diverisity, and global distribution in mammalian gut microbiotas.</title>
        <authorList>
            <person name="Guo X."/>
            <person name="Li S."/>
            <person name="Zhang J."/>
            <person name="Wu F."/>
            <person name="Li X."/>
            <person name="Wu D."/>
            <person name="Zhang M."/>
            <person name="Ou Z."/>
            <person name="Jie Z."/>
            <person name="Yan Q."/>
            <person name="Li P."/>
            <person name="Yi J."/>
            <person name="Peng Y."/>
        </authorList>
    </citation>
    <scope>NUCLEOTIDE SEQUENCE [LARGE SCALE GENOMIC DNA]</scope>
    <source>
        <strain evidence="10 11">GP24</strain>
    </source>
</reference>
<dbReference type="PROSITE" id="PS00198">
    <property type="entry name" value="4FE4S_FER_1"/>
    <property type="match status" value="1"/>
</dbReference>